<proteinExistence type="predicted"/>
<dbReference type="Proteomes" id="UP001202922">
    <property type="component" value="Unassembled WGS sequence"/>
</dbReference>
<accession>A0ABS9U152</accession>
<comment type="caution">
    <text evidence="1">The sequence shown here is derived from an EMBL/GenBank/DDBJ whole genome shotgun (WGS) entry which is preliminary data.</text>
</comment>
<reference evidence="1 2" key="1">
    <citation type="submission" date="2022-03" db="EMBL/GenBank/DDBJ databases">
        <title>Sinomonas sp. isolated from a soil.</title>
        <authorList>
            <person name="Han J."/>
            <person name="Kim D.-U."/>
        </authorList>
    </citation>
    <scope>NUCLEOTIDE SEQUENCE [LARGE SCALE GENOMIC DNA]</scope>
    <source>
        <strain evidence="1 2">5-5</strain>
    </source>
</reference>
<evidence type="ECO:0000313" key="1">
    <source>
        <dbReference type="EMBL" id="MCH6470050.1"/>
    </source>
</evidence>
<gene>
    <name evidence="1" type="ORF">L0M17_08675</name>
</gene>
<keyword evidence="2" id="KW-1185">Reference proteome</keyword>
<organism evidence="1 2">
    <name type="scientific">Sinomonas terrae</name>
    <dbReference type="NCBI Taxonomy" id="2908838"/>
    <lineage>
        <taxon>Bacteria</taxon>
        <taxon>Bacillati</taxon>
        <taxon>Actinomycetota</taxon>
        <taxon>Actinomycetes</taxon>
        <taxon>Micrococcales</taxon>
        <taxon>Micrococcaceae</taxon>
        <taxon>Sinomonas</taxon>
    </lineage>
</organism>
<sequence length="53" mass="5418">MASADANAGAEDGLAEIAVQGGGGLALDRAGWPIAFEEGGSNMNWSQKLDRKI</sequence>
<dbReference type="EMBL" id="JAKZBV010000001">
    <property type="protein sequence ID" value="MCH6470050.1"/>
    <property type="molecule type" value="Genomic_DNA"/>
</dbReference>
<dbReference type="RefSeq" id="WP_241053548.1">
    <property type="nucleotide sequence ID" value="NZ_JAKZBV010000001.1"/>
</dbReference>
<name>A0ABS9U152_9MICC</name>
<evidence type="ECO:0000313" key="2">
    <source>
        <dbReference type="Proteomes" id="UP001202922"/>
    </source>
</evidence>
<protein>
    <submittedName>
        <fullName evidence="1">Uncharacterized protein</fullName>
    </submittedName>
</protein>